<organism evidence="1 2">
    <name type="scientific">Agaricus bisporus var. burnettii (strain JB137-S8 / ATCC MYA-4627 / FGSC 10392)</name>
    <name type="common">White button mushroom</name>
    <dbReference type="NCBI Taxonomy" id="597362"/>
    <lineage>
        <taxon>Eukaryota</taxon>
        <taxon>Fungi</taxon>
        <taxon>Dikarya</taxon>
        <taxon>Basidiomycota</taxon>
        <taxon>Agaricomycotina</taxon>
        <taxon>Agaricomycetes</taxon>
        <taxon>Agaricomycetidae</taxon>
        <taxon>Agaricales</taxon>
        <taxon>Agaricineae</taxon>
        <taxon>Agaricaceae</taxon>
        <taxon>Agaricus</taxon>
    </lineage>
</organism>
<protein>
    <submittedName>
        <fullName evidence="1">Uncharacterized protein</fullName>
    </submittedName>
</protein>
<dbReference type="RefSeq" id="XP_007333409.1">
    <property type="nucleotide sequence ID" value="XM_007333347.1"/>
</dbReference>
<gene>
    <name evidence="1" type="ORF">AGABI1DRAFT_131763</name>
</gene>
<proteinExistence type="predicted"/>
<name>K5WZK6_AGABU</name>
<dbReference type="OrthoDB" id="10475999at2759"/>
<dbReference type="Proteomes" id="UP000008493">
    <property type="component" value="Unassembled WGS sequence"/>
</dbReference>
<reference evidence="2" key="1">
    <citation type="journal article" date="2012" name="Proc. Natl. Acad. Sci. U.S.A.">
        <title>Genome sequence of the button mushroom Agaricus bisporus reveals mechanisms governing adaptation to a humic-rich ecological niche.</title>
        <authorList>
            <person name="Morin E."/>
            <person name="Kohler A."/>
            <person name="Baker A.R."/>
            <person name="Foulongne-Oriol M."/>
            <person name="Lombard V."/>
            <person name="Nagy L.G."/>
            <person name="Ohm R.A."/>
            <person name="Patyshakuliyeva A."/>
            <person name="Brun A."/>
            <person name="Aerts A.L."/>
            <person name="Bailey A.M."/>
            <person name="Billette C."/>
            <person name="Coutinho P.M."/>
            <person name="Deakin G."/>
            <person name="Doddapaneni H."/>
            <person name="Floudas D."/>
            <person name="Grimwood J."/>
            <person name="Hilden K."/>
            <person name="Kuees U."/>
            <person name="LaButti K.M."/>
            <person name="Lapidus A."/>
            <person name="Lindquist E.A."/>
            <person name="Lucas S.M."/>
            <person name="Murat C."/>
            <person name="Riley R.W."/>
            <person name="Salamov A.A."/>
            <person name="Schmutz J."/>
            <person name="Subramanian V."/>
            <person name="Woesten H.A.B."/>
            <person name="Xu J."/>
            <person name="Eastwood D.C."/>
            <person name="Foster G.D."/>
            <person name="Sonnenberg A.S."/>
            <person name="Cullen D."/>
            <person name="de Vries R.P."/>
            <person name="Lundell T."/>
            <person name="Hibbett D.S."/>
            <person name="Henrissat B."/>
            <person name="Burton K.S."/>
            <person name="Kerrigan R.W."/>
            <person name="Challen M.P."/>
            <person name="Grigoriev I.V."/>
            <person name="Martin F."/>
        </authorList>
    </citation>
    <scope>NUCLEOTIDE SEQUENCE [LARGE SCALE GENOMIC DNA]</scope>
    <source>
        <strain evidence="2">JB137-S8 / ATCC MYA-4627 / FGSC 10392</strain>
    </source>
</reference>
<dbReference type="GeneID" id="18827516"/>
<evidence type="ECO:0000313" key="2">
    <source>
        <dbReference type="Proteomes" id="UP000008493"/>
    </source>
</evidence>
<sequence>MTALPLLSSIEFASPYSVGLVSETLAREKIACVAYGIAAIQCYGVELCIMDIEIVVRDAEVDLACTKLVESGLVMVTGSPARDDYGRKDDLRYLEPPSSAAAAWNDFTRKVYIVIYRESSVRLDVVADVDKEPQVVEKYNERLRYWIPHVKALHQSFLHVFLTSTFVEQEARMEMLLAYLHRELKVLDVPDAMKPGLELIWGVL</sequence>
<dbReference type="AlphaFoldDB" id="K5WZK6"/>
<dbReference type="HOGENOM" id="CLU_1342911_0_0_1"/>
<accession>K5WZK6</accession>
<dbReference type="InParanoid" id="K5WZK6"/>
<keyword evidence="2" id="KW-1185">Reference proteome</keyword>
<dbReference type="KEGG" id="abp:AGABI1DRAFT131763"/>
<dbReference type="EMBL" id="JH971406">
    <property type="protein sequence ID" value="EKM76047.1"/>
    <property type="molecule type" value="Genomic_DNA"/>
</dbReference>
<evidence type="ECO:0000313" key="1">
    <source>
        <dbReference type="EMBL" id="EKM76047.1"/>
    </source>
</evidence>